<evidence type="ECO:0000259" key="4">
    <source>
        <dbReference type="Pfam" id="PF18912"/>
    </source>
</evidence>
<dbReference type="InterPro" id="IPR029057">
    <property type="entry name" value="PRTase-like"/>
</dbReference>
<name>A0ABT2T643_9FIRM</name>
<dbReference type="InterPro" id="IPR051910">
    <property type="entry name" value="ComF/GntX_DNA_util-trans"/>
</dbReference>
<dbReference type="Pfam" id="PF18912">
    <property type="entry name" value="DZR_2"/>
    <property type="match status" value="1"/>
</dbReference>
<evidence type="ECO:0000256" key="2">
    <source>
        <dbReference type="SAM" id="MobiDB-lite"/>
    </source>
</evidence>
<dbReference type="EMBL" id="JAOQKJ010000012">
    <property type="protein sequence ID" value="MCU6745446.1"/>
    <property type="molecule type" value="Genomic_DNA"/>
</dbReference>
<feature type="domain" description="Double zinc ribbon" evidence="4">
    <location>
        <begin position="38"/>
        <end position="96"/>
    </location>
</feature>
<dbReference type="RefSeq" id="WP_118798987.1">
    <property type="nucleotide sequence ID" value="NZ_JAOQKJ010000012.1"/>
</dbReference>
<dbReference type="Gene3D" id="3.40.50.2020">
    <property type="match status" value="1"/>
</dbReference>
<gene>
    <name evidence="5" type="ORF">OCV77_13285</name>
</gene>
<dbReference type="Proteomes" id="UP001652432">
    <property type="component" value="Unassembled WGS sequence"/>
</dbReference>
<proteinExistence type="inferred from homology"/>
<feature type="region of interest" description="Disordered" evidence="2">
    <location>
        <begin position="1"/>
        <end position="22"/>
    </location>
</feature>
<dbReference type="PANTHER" id="PTHR47505:SF1">
    <property type="entry name" value="DNA UTILIZATION PROTEIN YHGH"/>
    <property type="match status" value="1"/>
</dbReference>
<dbReference type="Pfam" id="PF00156">
    <property type="entry name" value="Pribosyltran"/>
    <property type="match status" value="1"/>
</dbReference>
<sequence length="268" mass="31105">MIESGKSSVKKWKRTDGSGNRRNTGWKETVKWLTEAAADLVFPKRCVLCDEIIPFDRRKEGICDRCRSKIRYIREPFCMRCGRQLGKDQEEYCKDCSSREHVFLQNVTLYDYGSIADSLFRFKYRGRREYARFYGEELYRGYREWLAVRKPDALIPVPCHSSRRRQRGYNQAELLAEALSAVSGIPVKKDLIQRIHKTGPQKNLTLRERQNNLKKAFKICQNDVKLSTIVIIDDIYTTGSTMDAMAEELHRNGVRKIYGMALASGRGV</sequence>
<organism evidence="5 6">
    <name type="scientific">Suilimivivens aceti</name>
    <dbReference type="NCBI Taxonomy" id="2981774"/>
    <lineage>
        <taxon>Bacteria</taxon>
        <taxon>Bacillati</taxon>
        <taxon>Bacillota</taxon>
        <taxon>Clostridia</taxon>
        <taxon>Lachnospirales</taxon>
        <taxon>Lachnospiraceae</taxon>
        <taxon>Suilimivivens</taxon>
    </lineage>
</organism>
<comment type="similarity">
    <text evidence="1">Belongs to the ComF/GntX family.</text>
</comment>
<evidence type="ECO:0000313" key="5">
    <source>
        <dbReference type="EMBL" id="MCU6745446.1"/>
    </source>
</evidence>
<dbReference type="SUPFAM" id="SSF53271">
    <property type="entry name" value="PRTase-like"/>
    <property type="match status" value="1"/>
</dbReference>
<dbReference type="PANTHER" id="PTHR47505">
    <property type="entry name" value="DNA UTILIZATION PROTEIN YHGH"/>
    <property type="match status" value="1"/>
</dbReference>
<reference evidence="5 6" key="1">
    <citation type="journal article" date="2021" name="ISME Commun">
        <title>Automated analysis of genomic sequences facilitates high-throughput and comprehensive description of bacteria.</title>
        <authorList>
            <person name="Hitch T.C.A."/>
        </authorList>
    </citation>
    <scope>NUCLEOTIDE SEQUENCE [LARGE SCALE GENOMIC DNA]</scope>
    <source>
        <strain evidence="5 6">Sanger_18</strain>
    </source>
</reference>
<keyword evidence="6" id="KW-1185">Reference proteome</keyword>
<comment type="caution">
    <text evidence="5">The sequence shown here is derived from an EMBL/GenBank/DDBJ whole genome shotgun (WGS) entry which is preliminary data.</text>
</comment>
<accession>A0ABT2T643</accession>
<evidence type="ECO:0000256" key="1">
    <source>
        <dbReference type="ARBA" id="ARBA00008007"/>
    </source>
</evidence>
<protein>
    <submittedName>
        <fullName evidence="5">ComF family protein</fullName>
    </submittedName>
</protein>
<dbReference type="InterPro" id="IPR000836">
    <property type="entry name" value="PRTase_dom"/>
</dbReference>
<evidence type="ECO:0000259" key="3">
    <source>
        <dbReference type="Pfam" id="PF00156"/>
    </source>
</evidence>
<dbReference type="InterPro" id="IPR044005">
    <property type="entry name" value="DZR_2"/>
</dbReference>
<dbReference type="CDD" id="cd06223">
    <property type="entry name" value="PRTases_typeI"/>
    <property type="match status" value="1"/>
</dbReference>
<feature type="domain" description="Phosphoribosyltransferase" evidence="3">
    <location>
        <begin position="187"/>
        <end position="257"/>
    </location>
</feature>
<evidence type="ECO:0000313" key="6">
    <source>
        <dbReference type="Proteomes" id="UP001652432"/>
    </source>
</evidence>